<proteinExistence type="predicted"/>
<gene>
    <name evidence="3" type="ORF">GCM10009808_20520</name>
</gene>
<dbReference type="Proteomes" id="UP001501690">
    <property type="component" value="Unassembled WGS sequence"/>
</dbReference>
<dbReference type="EMBL" id="BAAAPL010000002">
    <property type="protein sequence ID" value="GAA1702488.1"/>
    <property type="molecule type" value="Genomic_DNA"/>
</dbReference>
<accession>A0ABN2ID38</accession>
<evidence type="ECO:0000313" key="3">
    <source>
        <dbReference type="EMBL" id="GAA1702488.1"/>
    </source>
</evidence>
<evidence type="ECO:0000313" key="4">
    <source>
        <dbReference type="Proteomes" id="UP001501690"/>
    </source>
</evidence>
<comment type="caution">
    <text evidence="3">The sequence shown here is derived from an EMBL/GenBank/DDBJ whole genome shotgun (WGS) entry which is preliminary data.</text>
</comment>
<feature type="region of interest" description="Disordered" evidence="1">
    <location>
        <begin position="253"/>
        <end position="273"/>
    </location>
</feature>
<reference evidence="3 4" key="1">
    <citation type="journal article" date="2019" name="Int. J. Syst. Evol. Microbiol.">
        <title>The Global Catalogue of Microorganisms (GCM) 10K type strain sequencing project: providing services to taxonomists for standard genome sequencing and annotation.</title>
        <authorList>
            <consortium name="The Broad Institute Genomics Platform"/>
            <consortium name="The Broad Institute Genome Sequencing Center for Infectious Disease"/>
            <person name="Wu L."/>
            <person name="Ma J."/>
        </authorList>
    </citation>
    <scope>NUCLEOTIDE SEQUENCE [LARGE SCALE GENOMIC DNA]</scope>
    <source>
        <strain evidence="3 4">JCM 15577</strain>
    </source>
</reference>
<evidence type="ECO:0000256" key="1">
    <source>
        <dbReference type="SAM" id="MobiDB-lite"/>
    </source>
</evidence>
<sequence length="340" mass="35950">MRATCAVALTAILVPPAVAHTARVEQAYDLVEAARSVVDHERLRQLSAYAALEVRVHEMDSMLAAFSGAEGTLPQEAPGLSVVEASFTQAVRDFADAVDAGHSLGTQFAAVSDLYADPHDDTIDDLIAHAESLDAAARTTQARARFYRHTLASLDDQLAAVTAQWYAFLESAVSLPNSLGYDKAGPEEHANVSAAADLVGTYADHSTGRPIAAAVRDARTAIEQLTTAVVDARLSHEATVEQERLEAEALAAAAQTTGGSAGGTGGSPDSPRGNPVLIGAPADFYPRPVAPQPLYGMACEGSGGYREAAWDAVIYYPWEATSLLTDNGEYGVWWYAIWTC</sequence>
<evidence type="ECO:0000256" key="2">
    <source>
        <dbReference type="SAM" id="SignalP"/>
    </source>
</evidence>
<protein>
    <submittedName>
        <fullName evidence="3">Uncharacterized protein</fullName>
    </submittedName>
</protein>
<feature type="signal peptide" evidence="2">
    <location>
        <begin position="1"/>
        <end position="19"/>
    </location>
</feature>
<organism evidence="3 4">
    <name type="scientific">Microbacterium sediminicola</name>
    <dbReference type="NCBI Taxonomy" id="415210"/>
    <lineage>
        <taxon>Bacteria</taxon>
        <taxon>Bacillati</taxon>
        <taxon>Actinomycetota</taxon>
        <taxon>Actinomycetes</taxon>
        <taxon>Micrococcales</taxon>
        <taxon>Microbacteriaceae</taxon>
        <taxon>Microbacterium</taxon>
    </lineage>
</organism>
<feature type="chain" id="PRO_5046177896" evidence="2">
    <location>
        <begin position="20"/>
        <end position="340"/>
    </location>
</feature>
<keyword evidence="4" id="KW-1185">Reference proteome</keyword>
<keyword evidence="2" id="KW-0732">Signal</keyword>
<name>A0ABN2ID38_9MICO</name>